<dbReference type="EMBL" id="CP002080">
    <property type="protein sequence ID" value="ADI90371.1"/>
    <property type="molecule type" value="Genomic_DNA"/>
</dbReference>
<dbReference type="GeneID" id="9381904"/>
<accession>A0AAN0P804</accession>
<evidence type="ECO:0000313" key="1">
    <source>
        <dbReference type="EMBL" id="ADI90371.1"/>
    </source>
</evidence>
<dbReference type="AlphaFoldDB" id="A0AAN0P804"/>
<evidence type="ECO:0000313" key="2">
    <source>
        <dbReference type="Proteomes" id="UP000000392"/>
    </source>
</evidence>
<gene>
    <name evidence="1" type="ordered locus">AOLE_07400</name>
</gene>
<dbReference type="KEGG" id="acd:AOLE_07400"/>
<protein>
    <submittedName>
        <fullName evidence="1">Uncharacterized protein</fullName>
    </submittedName>
</protein>
<organism evidence="1 2">
    <name type="scientific">Acinetobacter oleivorans (strain JCM 16667 / KCTC 23045 / DR1)</name>
    <dbReference type="NCBI Taxonomy" id="436717"/>
    <lineage>
        <taxon>Bacteria</taxon>
        <taxon>Pseudomonadati</taxon>
        <taxon>Pseudomonadota</taxon>
        <taxon>Gammaproteobacteria</taxon>
        <taxon>Moraxellales</taxon>
        <taxon>Moraxellaceae</taxon>
        <taxon>Acinetobacter</taxon>
    </lineage>
</organism>
<dbReference type="RefSeq" id="WP_013197497.1">
    <property type="nucleotide sequence ID" value="NC_014259.1"/>
</dbReference>
<dbReference type="Proteomes" id="UP000000392">
    <property type="component" value="Chromosome"/>
</dbReference>
<proteinExistence type="predicted"/>
<name>A0AAN0P804_ACISD</name>
<sequence length="155" mass="18175">MIDMNNERNRFEQYELTKRPCSKPASLFERFDSNGLGESEQHYVGKYVDSFMQEKWELWLEKAKAHTMPEGYVLFPKVATKEIDEILGMQCFQFIRTAQIYRKLGFEINKKAESEQAFFLFKFLHLALVHGDNYLDIFNAETRKLILANESGAEG</sequence>
<reference evidence="1 2" key="1">
    <citation type="journal article" date="2010" name="J. Bacteriol.">
        <title>Complete genome sequence of the diesel-degrading Acinetobacter sp. strain DR1.</title>
        <authorList>
            <person name="Jung J."/>
            <person name="Baek J.H."/>
            <person name="Park W."/>
        </authorList>
    </citation>
    <scope>NUCLEOTIDE SEQUENCE [LARGE SCALE GENOMIC DNA]</scope>
    <source>
        <strain evidence="2">JCM 16667 / KCTC 23045 / DR1</strain>
    </source>
</reference>